<keyword evidence="3" id="KW-1185">Reference proteome</keyword>
<evidence type="ECO:0000313" key="3">
    <source>
        <dbReference type="Proteomes" id="UP000030645"/>
    </source>
</evidence>
<accession>W9QPD2</accession>
<dbReference type="EMBL" id="KE343890">
    <property type="protein sequence ID" value="EXB45123.1"/>
    <property type="molecule type" value="Genomic_DNA"/>
</dbReference>
<dbReference type="Proteomes" id="UP000030645">
    <property type="component" value="Unassembled WGS sequence"/>
</dbReference>
<gene>
    <name evidence="2" type="ORF">L484_019348</name>
</gene>
<organism evidence="2 3">
    <name type="scientific">Morus notabilis</name>
    <dbReference type="NCBI Taxonomy" id="981085"/>
    <lineage>
        <taxon>Eukaryota</taxon>
        <taxon>Viridiplantae</taxon>
        <taxon>Streptophyta</taxon>
        <taxon>Embryophyta</taxon>
        <taxon>Tracheophyta</taxon>
        <taxon>Spermatophyta</taxon>
        <taxon>Magnoliopsida</taxon>
        <taxon>eudicotyledons</taxon>
        <taxon>Gunneridae</taxon>
        <taxon>Pentapetalae</taxon>
        <taxon>rosids</taxon>
        <taxon>fabids</taxon>
        <taxon>Rosales</taxon>
        <taxon>Moraceae</taxon>
        <taxon>Moreae</taxon>
        <taxon>Morus</taxon>
    </lineage>
</organism>
<sequence length="107" mass="11816">MEVEVSGVKPSAMVIKRREKSESVVLQQCQRAFELLESNRSLEDDDYGDNENDVVGYSVAKDDDECRCREADETYHLGDEVVIGGDKNIVGDSAGTLDGPPATTRKY</sequence>
<reference evidence="3" key="1">
    <citation type="submission" date="2013-01" db="EMBL/GenBank/DDBJ databases">
        <title>Draft Genome Sequence of a Mulberry Tree, Morus notabilis C.K. Schneid.</title>
        <authorList>
            <person name="He N."/>
            <person name="Zhao S."/>
        </authorList>
    </citation>
    <scope>NUCLEOTIDE SEQUENCE</scope>
</reference>
<proteinExistence type="predicted"/>
<feature type="region of interest" description="Disordered" evidence="1">
    <location>
        <begin position="88"/>
        <end position="107"/>
    </location>
</feature>
<name>W9QPD2_9ROSA</name>
<dbReference type="AlphaFoldDB" id="W9QPD2"/>
<protein>
    <submittedName>
        <fullName evidence="2">Uncharacterized protein</fullName>
    </submittedName>
</protein>
<evidence type="ECO:0000256" key="1">
    <source>
        <dbReference type="SAM" id="MobiDB-lite"/>
    </source>
</evidence>
<evidence type="ECO:0000313" key="2">
    <source>
        <dbReference type="EMBL" id="EXB45123.1"/>
    </source>
</evidence>